<dbReference type="InterPro" id="IPR007111">
    <property type="entry name" value="NACHT_NTPase"/>
</dbReference>
<accession>A0A067U190</accession>
<dbReference type="PROSITE" id="PS50837">
    <property type="entry name" value="NACHT"/>
    <property type="match status" value="1"/>
</dbReference>
<protein>
    <recommendedName>
        <fullName evidence="2">NACHT domain-containing protein</fullName>
    </recommendedName>
</protein>
<reference evidence="4" key="1">
    <citation type="journal article" date="2014" name="Proc. Natl. Acad. Sci. U.S.A.">
        <title>Extensive sampling of basidiomycete genomes demonstrates inadequacy of the white-rot/brown-rot paradigm for wood decay fungi.</title>
        <authorList>
            <person name="Riley R."/>
            <person name="Salamov A.A."/>
            <person name="Brown D.W."/>
            <person name="Nagy L.G."/>
            <person name="Floudas D."/>
            <person name="Held B.W."/>
            <person name="Levasseur A."/>
            <person name="Lombard V."/>
            <person name="Morin E."/>
            <person name="Otillar R."/>
            <person name="Lindquist E.A."/>
            <person name="Sun H."/>
            <person name="LaButti K.M."/>
            <person name="Schmutz J."/>
            <person name="Jabbour D."/>
            <person name="Luo H."/>
            <person name="Baker S.E."/>
            <person name="Pisabarro A.G."/>
            <person name="Walton J.D."/>
            <person name="Blanchette R.A."/>
            <person name="Henrissat B."/>
            <person name="Martin F."/>
            <person name="Cullen D."/>
            <person name="Hibbett D.S."/>
            <person name="Grigoriev I.V."/>
        </authorList>
    </citation>
    <scope>NUCLEOTIDE SEQUENCE [LARGE SCALE GENOMIC DNA]</scope>
    <source>
        <strain evidence="4">CBS 339.88</strain>
    </source>
</reference>
<evidence type="ECO:0000259" key="2">
    <source>
        <dbReference type="PROSITE" id="PS50837"/>
    </source>
</evidence>
<gene>
    <name evidence="3" type="ORF">GALMADRAFT_399704</name>
</gene>
<dbReference type="PANTHER" id="PTHR10039:SF17">
    <property type="entry name" value="FUNGAL STAND N-TERMINAL GOODBYE DOMAIN-CONTAINING PROTEIN-RELATED"/>
    <property type="match status" value="1"/>
</dbReference>
<dbReference type="Pfam" id="PF24883">
    <property type="entry name" value="NPHP3_N"/>
    <property type="match status" value="1"/>
</dbReference>
<dbReference type="HOGENOM" id="CLU_000288_6_10_1"/>
<dbReference type="OrthoDB" id="5967843at2759"/>
<evidence type="ECO:0000313" key="3">
    <source>
        <dbReference type="EMBL" id="KDR86039.1"/>
    </source>
</evidence>
<keyword evidence="4" id="KW-1185">Reference proteome</keyword>
<dbReference type="EMBL" id="KL142367">
    <property type="protein sequence ID" value="KDR86039.1"/>
    <property type="molecule type" value="Genomic_DNA"/>
</dbReference>
<name>A0A067U190_GALM3</name>
<keyword evidence="1" id="KW-0677">Repeat</keyword>
<dbReference type="InterPro" id="IPR027417">
    <property type="entry name" value="P-loop_NTPase"/>
</dbReference>
<dbReference type="AlphaFoldDB" id="A0A067U190"/>
<sequence>MNKVVTWLEQRVNRKALHWEKERQPNSPLSSASTFQSTPIMSYLTRHPGGNQMFSGASNFTADGARLNQVFGNVNFSAQSQDAGLIALSQVISHGAIHNSLERYPAGKCHPGTREEIIKTIQEWIKDPNPPSNVLWLYGQAGAGKSAIMQTIAEFFLEWFKEHYAGSFFFTGGKPKCDQGSALFCTLAYQIAINVPGMREAVNNAMMTDVTLHTKSMETQLQSLIVEPFKRCQILPTHTPTILIDGLDECQGSDTQRAILKLIANATTAASVPLRFVIASRPEFWIRHEFDRKPLFDITQRLDLGASLQASLDIEKYLKDGFAEIYDNNLDVMTGIQSPWPPTNVIDRLVYHASGQFIYASTVLKFVGAEFYDPQEQLDIISTPGPLQASAFSDLDRLYTKILSVYPRRESLIRVLGGLLVDAHQTIIEECLVEHRELNLVLRAISSLLLRDEVVPFYQDKDLESIHPRETPRLVFSHRSLKEYLTDSNRSGEFVISRQLVADEILNHVVDLIIAGLMGAQDNWYLDSLCISILLTCSLLQVPSGNACAQ</sequence>
<dbReference type="InterPro" id="IPR056884">
    <property type="entry name" value="NPHP3-like_N"/>
</dbReference>
<proteinExistence type="predicted"/>
<organism evidence="3 4">
    <name type="scientific">Galerina marginata (strain CBS 339.88)</name>
    <dbReference type="NCBI Taxonomy" id="685588"/>
    <lineage>
        <taxon>Eukaryota</taxon>
        <taxon>Fungi</taxon>
        <taxon>Dikarya</taxon>
        <taxon>Basidiomycota</taxon>
        <taxon>Agaricomycotina</taxon>
        <taxon>Agaricomycetes</taxon>
        <taxon>Agaricomycetidae</taxon>
        <taxon>Agaricales</taxon>
        <taxon>Agaricineae</taxon>
        <taxon>Strophariaceae</taxon>
        <taxon>Galerina</taxon>
    </lineage>
</organism>
<evidence type="ECO:0000256" key="1">
    <source>
        <dbReference type="ARBA" id="ARBA00022737"/>
    </source>
</evidence>
<evidence type="ECO:0000313" key="4">
    <source>
        <dbReference type="Proteomes" id="UP000027222"/>
    </source>
</evidence>
<dbReference type="SUPFAM" id="SSF52540">
    <property type="entry name" value="P-loop containing nucleoside triphosphate hydrolases"/>
    <property type="match status" value="1"/>
</dbReference>
<dbReference type="Gene3D" id="3.40.50.300">
    <property type="entry name" value="P-loop containing nucleotide triphosphate hydrolases"/>
    <property type="match status" value="1"/>
</dbReference>
<dbReference type="Proteomes" id="UP000027222">
    <property type="component" value="Unassembled WGS sequence"/>
</dbReference>
<feature type="domain" description="NACHT" evidence="2">
    <location>
        <begin position="133"/>
        <end position="282"/>
    </location>
</feature>
<dbReference type="PANTHER" id="PTHR10039">
    <property type="entry name" value="AMELOGENIN"/>
    <property type="match status" value="1"/>
</dbReference>